<name>A0A7W6PXN3_9SPHN</name>
<protein>
    <submittedName>
        <fullName evidence="1">Uncharacterized protein</fullName>
    </submittedName>
</protein>
<comment type="caution">
    <text evidence="1">The sequence shown here is derived from an EMBL/GenBank/DDBJ whole genome shotgun (WGS) entry which is preliminary data.</text>
</comment>
<dbReference type="AlphaFoldDB" id="A0A7W6PXN3"/>
<dbReference type="EMBL" id="JACIEU010000011">
    <property type="protein sequence ID" value="MBB4149145.1"/>
    <property type="molecule type" value="Genomic_DNA"/>
</dbReference>
<dbReference type="RefSeq" id="WP_188082783.1">
    <property type="nucleotide sequence ID" value="NZ_JACIEU010000011.1"/>
</dbReference>
<organism evidence="1 2">
    <name type="scientific">Sphingobium scionense</name>
    <dbReference type="NCBI Taxonomy" id="1404341"/>
    <lineage>
        <taxon>Bacteria</taxon>
        <taxon>Pseudomonadati</taxon>
        <taxon>Pseudomonadota</taxon>
        <taxon>Alphaproteobacteria</taxon>
        <taxon>Sphingomonadales</taxon>
        <taxon>Sphingomonadaceae</taxon>
        <taxon>Sphingobium</taxon>
    </lineage>
</organism>
<evidence type="ECO:0000313" key="2">
    <source>
        <dbReference type="Proteomes" id="UP000590524"/>
    </source>
</evidence>
<proteinExistence type="predicted"/>
<dbReference type="Proteomes" id="UP000590524">
    <property type="component" value="Unassembled WGS sequence"/>
</dbReference>
<accession>A0A7W6PXN3</accession>
<sequence length="81" mass="8568">MKPTSIQIRMAQAVEEHLKPGFTAMVFTAGHHFSLTNAKVEGGVLGALILGVDTGGHLVEIDVTQILAVRLDSRAQGAFTP</sequence>
<keyword evidence="2" id="KW-1185">Reference proteome</keyword>
<reference evidence="1 2" key="1">
    <citation type="submission" date="2020-08" db="EMBL/GenBank/DDBJ databases">
        <title>Genomic Encyclopedia of Type Strains, Phase IV (KMG-IV): sequencing the most valuable type-strain genomes for metagenomic binning, comparative biology and taxonomic classification.</title>
        <authorList>
            <person name="Goeker M."/>
        </authorList>
    </citation>
    <scope>NUCLEOTIDE SEQUENCE [LARGE SCALE GENOMIC DNA]</scope>
    <source>
        <strain evidence="1 2">DSM 19371</strain>
    </source>
</reference>
<gene>
    <name evidence="1" type="ORF">GGQ90_002934</name>
</gene>
<evidence type="ECO:0000313" key="1">
    <source>
        <dbReference type="EMBL" id="MBB4149145.1"/>
    </source>
</evidence>